<name>A0A433UGN4_ANAVA</name>
<dbReference type="Proteomes" id="UP000276103">
    <property type="component" value="Unassembled WGS sequence"/>
</dbReference>
<reference evidence="1 2" key="1">
    <citation type="journal article" date="2019" name="Genome Biol. Evol.">
        <title>Day and night: Metabolic profiles and evolutionary relationships of six axenic non-marine cyanobacteria.</title>
        <authorList>
            <person name="Will S.E."/>
            <person name="Henke P."/>
            <person name="Boedeker C."/>
            <person name="Huang S."/>
            <person name="Brinkmann H."/>
            <person name="Rohde M."/>
            <person name="Jarek M."/>
            <person name="Friedl T."/>
            <person name="Seufert S."/>
            <person name="Schumacher M."/>
            <person name="Overmann J."/>
            <person name="Neumann-Schaal M."/>
            <person name="Petersen J."/>
        </authorList>
    </citation>
    <scope>NUCLEOTIDE SEQUENCE [LARGE SCALE GENOMIC DNA]</scope>
    <source>
        <strain evidence="1 2">SAG 1403-4b</strain>
    </source>
</reference>
<comment type="caution">
    <text evidence="1">The sequence shown here is derived from an EMBL/GenBank/DDBJ whole genome shotgun (WGS) entry which is preliminary data.</text>
</comment>
<keyword evidence="2" id="KW-1185">Reference proteome</keyword>
<accession>A0A433UGN4</accession>
<organism evidence="1 2">
    <name type="scientific">Trichormus variabilis SAG 1403-4b</name>
    <dbReference type="NCBI Taxonomy" id="447716"/>
    <lineage>
        <taxon>Bacteria</taxon>
        <taxon>Bacillati</taxon>
        <taxon>Cyanobacteriota</taxon>
        <taxon>Cyanophyceae</taxon>
        <taxon>Nostocales</taxon>
        <taxon>Nostocaceae</taxon>
        <taxon>Trichormus</taxon>
    </lineage>
</organism>
<evidence type="ECO:0000313" key="1">
    <source>
        <dbReference type="EMBL" id="RUS92959.1"/>
    </source>
</evidence>
<evidence type="ECO:0000313" key="2">
    <source>
        <dbReference type="Proteomes" id="UP000276103"/>
    </source>
</evidence>
<protein>
    <recommendedName>
        <fullName evidence="3">CRISPR-associated protein Csx3</fullName>
    </recommendedName>
</protein>
<dbReference type="InterPro" id="IPR013409">
    <property type="entry name" value="CRISPR-assoc_prot_Crn3/Csx3"/>
</dbReference>
<proteinExistence type="predicted"/>
<dbReference type="Pfam" id="PF09620">
    <property type="entry name" value="Cas_csx3"/>
    <property type="match status" value="1"/>
</dbReference>
<gene>
    <name evidence="1" type="ORF">DSM107003_47060</name>
</gene>
<sequence length="113" mass="12302">MYDVIVTESVKVMTTYNIELKDDILRLSFGEPAQNDQIVKDAAAKLEQMAQSGELAGGQLLKINGPVSIPVAFVLAHKLAHIYGAIGFFDPKLGNYVISITHNPAYKLGDLID</sequence>
<evidence type="ECO:0008006" key="3">
    <source>
        <dbReference type="Google" id="ProtNLM"/>
    </source>
</evidence>
<dbReference type="EMBL" id="RSCM01000022">
    <property type="protein sequence ID" value="RUS92959.1"/>
    <property type="molecule type" value="Genomic_DNA"/>
</dbReference>
<dbReference type="AlphaFoldDB" id="A0A433UGN4"/>